<keyword evidence="7 11" id="KW-1133">Transmembrane helix</keyword>
<feature type="transmembrane region" description="Helical" evidence="11">
    <location>
        <begin position="211"/>
        <end position="230"/>
    </location>
</feature>
<dbReference type="PRINTS" id="PR01411">
    <property type="entry name" value="CCMFBIOGNSIS"/>
</dbReference>
<feature type="transmembrane region" description="Helical" evidence="11">
    <location>
        <begin position="122"/>
        <end position="143"/>
    </location>
</feature>
<feature type="region of interest" description="Disordered" evidence="10">
    <location>
        <begin position="635"/>
        <end position="685"/>
    </location>
</feature>
<feature type="transmembrane region" description="Helical" evidence="11">
    <location>
        <begin position="6"/>
        <end position="29"/>
    </location>
</feature>
<dbReference type="InterPro" id="IPR002541">
    <property type="entry name" value="Cyt_c_assembly"/>
</dbReference>
<feature type="domain" description="Cytochrome c assembly protein" evidence="12">
    <location>
        <begin position="89"/>
        <end position="297"/>
    </location>
</feature>
<dbReference type="GO" id="GO:0016829">
    <property type="term" value="F:lyase activity"/>
    <property type="evidence" value="ECO:0007669"/>
    <property type="project" value="UniProtKB-KW"/>
</dbReference>
<dbReference type="InterPro" id="IPR003568">
    <property type="entry name" value="Cyt_c_biogenesis_CcmF"/>
</dbReference>
<dbReference type="Pfam" id="PF16327">
    <property type="entry name" value="CcmF_C"/>
    <property type="match status" value="1"/>
</dbReference>
<protein>
    <submittedName>
        <fullName evidence="14">Cytochrome c heme lyase subunit CcmF</fullName>
    </submittedName>
</protein>
<feature type="transmembrane region" description="Helical" evidence="11">
    <location>
        <begin position="311"/>
        <end position="332"/>
    </location>
</feature>
<feature type="transmembrane region" description="Helical" evidence="11">
    <location>
        <begin position="250"/>
        <end position="266"/>
    </location>
</feature>
<evidence type="ECO:0000259" key="12">
    <source>
        <dbReference type="Pfam" id="PF01578"/>
    </source>
</evidence>
<evidence type="ECO:0000256" key="5">
    <source>
        <dbReference type="ARBA" id="ARBA00022692"/>
    </source>
</evidence>
<keyword evidence="5 11" id="KW-0812">Transmembrane</keyword>
<feature type="domain" description="Cytochrome c-type biogenesis protein CcmF C-terminal" evidence="13">
    <location>
        <begin position="316"/>
        <end position="631"/>
    </location>
</feature>
<evidence type="ECO:0000256" key="8">
    <source>
        <dbReference type="ARBA" id="ARBA00023136"/>
    </source>
</evidence>
<evidence type="ECO:0000256" key="9">
    <source>
        <dbReference type="ARBA" id="ARBA00037230"/>
    </source>
</evidence>
<accession>A0A6J4IEI2</accession>
<keyword evidence="6" id="KW-0201">Cytochrome c-type biogenesis</keyword>
<evidence type="ECO:0000256" key="10">
    <source>
        <dbReference type="SAM" id="MobiDB-lite"/>
    </source>
</evidence>
<keyword evidence="3" id="KW-1003">Cell membrane</keyword>
<evidence type="ECO:0000256" key="2">
    <source>
        <dbReference type="ARBA" id="ARBA00009186"/>
    </source>
</evidence>
<gene>
    <name evidence="14" type="ORF">AVDCRST_MAG76-2149</name>
</gene>
<evidence type="ECO:0000256" key="6">
    <source>
        <dbReference type="ARBA" id="ARBA00022748"/>
    </source>
</evidence>
<evidence type="ECO:0000313" key="14">
    <source>
        <dbReference type="EMBL" id="CAA9248632.1"/>
    </source>
</evidence>
<dbReference type="GO" id="GO:0015232">
    <property type="term" value="F:heme transmembrane transporter activity"/>
    <property type="evidence" value="ECO:0007669"/>
    <property type="project" value="InterPro"/>
</dbReference>
<dbReference type="GO" id="GO:0017004">
    <property type="term" value="P:cytochrome complex assembly"/>
    <property type="evidence" value="ECO:0007669"/>
    <property type="project" value="UniProtKB-KW"/>
</dbReference>
<feature type="transmembrane region" description="Helical" evidence="11">
    <location>
        <begin position="490"/>
        <end position="509"/>
    </location>
</feature>
<dbReference type="PANTHER" id="PTHR43653:SF1">
    <property type="entry name" value="CYTOCHROME C-TYPE BIOGENESIS PROTEIN CCMF"/>
    <property type="match status" value="1"/>
</dbReference>
<dbReference type="GO" id="GO:0020037">
    <property type="term" value="F:heme binding"/>
    <property type="evidence" value="ECO:0007669"/>
    <property type="project" value="InterPro"/>
</dbReference>
<keyword evidence="8 11" id="KW-0472">Membrane</keyword>
<feature type="transmembrane region" description="Helical" evidence="11">
    <location>
        <begin position="278"/>
        <end position="299"/>
    </location>
</feature>
<feature type="transmembrane region" description="Helical" evidence="11">
    <location>
        <begin position="41"/>
        <end position="62"/>
    </location>
</feature>
<dbReference type="PRINTS" id="PR01410">
    <property type="entry name" value="CCBIOGENESIS"/>
</dbReference>
<dbReference type="GO" id="GO:0005886">
    <property type="term" value="C:plasma membrane"/>
    <property type="evidence" value="ECO:0007669"/>
    <property type="project" value="UniProtKB-SubCell"/>
</dbReference>
<dbReference type="InterPro" id="IPR032523">
    <property type="entry name" value="CcmF_C"/>
</dbReference>
<dbReference type="EMBL" id="CADCSZ010000135">
    <property type="protein sequence ID" value="CAA9248632.1"/>
    <property type="molecule type" value="Genomic_DNA"/>
</dbReference>
<keyword evidence="4" id="KW-0997">Cell inner membrane</keyword>
<evidence type="ECO:0000256" key="4">
    <source>
        <dbReference type="ARBA" id="ARBA00022519"/>
    </source>
</evidence>
<reference evidence="14" key="1">
    <citation type="submission" date="2020-02" db="EMBL/GenBank/DDBJ databases">
        <authorList>
            <person name="Meier V. D."/>
        </authorList>
    </citation>
    <scope>NUCLEOTIDE SEQUENCE</scope>
    <source>
        <strain evidence="14">AVDCRST_MAG76</strain>
    </source>
</reference>
<evidence type="ECO:0000256" key="3">
    <source>
        <dbReference type="ARBA" id="ARBA00022475"/>
    </source>
</evidence>
<name>A0A6J4IEI2_9ACTN</name>
<proteinExistence type="inferred from homology"/>
<feature type="transmembrane region" description="Helical" evidence="11">
    <location>
        <begin position="177"/>
        <end position="199"/>
    </location>
</feature>
<dbReference type="PANTHER" id="PTHR43653">
    <property type="entry name" value="CYTOCHROME C ASSEMBLY PROTEIN-RELATED"/>
    <property type="match status" value="1"/>
</dbReference>
<evidence type="ECO:0000256" key="1">
    <source>
        <dbReference type="ARBA" id="ARBA00004429"/>
    </source>
</evidence>
<evidence type="ECO:0000256" key="7">
    <source>
        <dbReference type="ARBA" id="ARBA00022989"/>
    </source>
</evidence>
<feature type="transmembrane region" description="Helical" evidence="11">
    <location>
        <begin position="96"/>
        <end position="115"/>
    </location>
</feature>
<feature type="transmembrane region" description="Helical" evidence="11">
    <location>
        <begin position="614"/>
        <end position="635"/>
    </location>
</feature>
<feature type="transmembrane region" description="Helical" evidence="11">
    <location>
        <begin position="353"/>
        <end position="376"/>
    </location>
</feature>
<dbReference type="AlphaFoldDB" id="A0A6J4IEI2"/>
<comment type="function">
    <text evidence="9">Required for the biogenesis of c-type cytochromes. Possible subunit of a heme lyase.</text>
</comment>
<organism evidence="14">
    <name type="scientific">uncultured Acidimicrobiales bacterium</name>
    <dbReference type="NCBI Taxonomy" id="310071"/>
    <lineage>
        <taxon>Bacteria</taxon>
        <taxon>Bacillati</taxon>
        <taxon>Actinomycetota</taxon>
        <taxon>Acidimicrobiia</taxon>
        <taxon>Acidimicrobiales</taxon>
        <taxon>environmental samples</taxon>
    </lineage>
</organism>
<sequence length="685" mass="73323">MNATLGSMGVLLGLAAAIAGVTALAAGLATGRVALLRSGTVYAWMVLGGALAAFLAMERALLTHDFSLRYVAENHSRSTPTMYTFASLWSRLEGSILLWALVLAGFGAAMAWRFRDRRSDPVVGWATLVLLAVAVFFFALLAGPADPFATVSPVPADGPGPNPLLQNHPLMLIHPPILYLGYVGFTVPFAFAVAALATGRLGEGWLVETRRWTLLAWGCLTVGIAMGAWWSYEVLGWGGFWAWDPVENASFLPWLTATAYLHSVMVQERRGMLRVWNLSLLCATFALTILGTFLTRSGVLESVHAFSNSSIGGWILGFFALIVVVVIGLIGWRGDRLRSPGTIDSPVSREGAFLVNNLLFAGFAFVVLLGTVFPLVTEALKDDRITVGRPYFDRMSAPIAVSLLFLMAVAPVLPWRKAAVETIRDRMQWPFAFSVAVTVALVASGLRGWLALLAFFLGGLGGGSAVRQLLLATRRNGWRGLVGRTNGGMVVHLGVVLIAVAFAASAAYASRIEVSLAEGESAEVGGRRVTYLGTETRRFDDANPKAAVTTARLRVDGGRVYEPAITQYRFQAQGIGTPSVRTGLFEDVYTTLVEAPAEAGGPATIGVLVHPLTIWLWTGAGLMGVGTLLAAVRAGRGTQPPVARRPPPPAIRRHPTRVRPGGPKRQLDRIPVGARDRTATPKPTP</sequence>
<dbReference type="InterPro" id="IPR003567">
    <property type="entry name" value="Cyt_c_biogenesis"/>
</dbReference>
<comment type="subcellular location">
    <subcellularLocation>
        <location evidence="1">Cell inner membrane</location>
        <topology evidence="1">Multi-pass membrane protein</topology>
    </subcellularLocation>
</comment>
<feature type="transmembrane region" description="Helical" evidence="11">
    <location>
        <begin position="449"/>
        <end position="470"/>
    </location>
</feature>
<keyword evidence="14" id="KW-0456">Lyase</keyword>
<feature type="transmembrane region" description="Helical" evidence="11">
    <location>
        <begin position="427"/>
        <end position="443"/>
    </location>
</feature>
<comment type="similarity">
    <text evidence="2">Belongs to the CcmF/CycK/Ccl1/NrfE/CcsA family.</text>
</comment>
<evidence type="ECO:0000259" key="13">
    <source>
        <dbReference type="Pfam" id="PF16327"/>
    </source>
</evidence>
<dbReference type="Pfam" id="PF01578">
    <property type="entry name" value="Cytochrom_C_asm"/>
    <property type="match status" value="1"/>
</dbReference>
<evidence type="ECO:0000256" key="11">
    <source>
        <dbReference type="SAM" id="Phobius"/>
    </source>
</evidence>
<feature type="transmembrane region" description="Helical" evidence="11">
    <location>
        <begin position="396"/>
        <end position="415"/>
    </location>
</feature>